<keyword evidence="4" id="KW-0411">Iron-sulfur</keyword>
<evidence type="ECO:0000313" key="9">
    <source>
        <dbReference type="Proteomes" id="UP001214603"/>
    </source>
</evidence>
<dbReference type="InterPro" id="IPR004480">
    <property type="entry name" value="Monothiol_GRX-rel"/>
</dbReference>
<dbReference type="GO" id="GO:0051537">
    <property type="term" value="F:2 iron, 2 sulfur cluster binding"/>
    <property type="evidence" value="ECO:0007669"/>
    <property type="project" value="TreeGrafter"/>
</dbReference>
<dbReference type="GO" id="GO:0005634">
    <property type="term" value="C:nucleus"/>
    <property type="evidence" value="ECO:0007669"/>
    <property type="project" value="TreeGrafter"/>
</dbReference>
<evidence type="ECO:0000256" key="3">
    <source>
        <dbReference type="ARBA" id="ARBA00023004"/>
    </source>
</evidence>
<dbReference type="GO" id="GO:0046872">
    <property type="term" value="F:metal ion binding"/>
    <property type="evidence" value="ECO:0007669"/>
    <property type="project" value="UniProtKB-KW"/>
</dbReference>
<dbReference type="PROSITE" id="PS51354">
    <property type="entry name" value="GLUTAREDOXIN_2"/>
    <property type="match status" value="1"/>
</dbReference>
<evidence type="ECO:0000313" key="8">
    <source>
        <dbReference type="EMBL" id="WFD01716.1"/>
    </source>
</evidence>
<reference evidence="8" key="1">
    <citation type="submission" date="2023-03" db="EMBL/GenBank/DDBJ databases">
        <title>Mating type loci evolution in Malassezia.</title>
        <authorList>
            <person name="Coelho M.A."/>
        </authorList>
    </citation>
    <scope>NUCLEOTIDE SEQUENCE</scope>
    <source>
        <strain evidence="8">CBS 7876</strain>
    </source>
</reference>
<keyword evidence="2" id="KW-0479">Metal-binding</keyword>
<dbReference type="PANTHER" id="PTHR10293">
    <property type="entry name" value="GLUTAREDOXIN FAMILY MEMBER"/>
    <property type="match status" value="1"/>
</dbReference>
<dbReference type="InterPro" id="IPR013766">
    <property type="entry name" value="Thioredoxin_domain"/>
</dbReference>
<dbReference type="PROSITE" id="PS51352">
    <property type="entry name" value="THIOREDOXIN_2"/>
    <property type="match status" value="1"/>
</dbReference>
<dbReference type="SUPFAM" id="SSF52833">
    <property type="entry name" value="Thioredoxin-like"/>
    <property type="match status" value="2"/>
</dbReference>
<dbReference type="Gene3D" id="3.40.30.10">
    <property type="entry name" value="Glutaredoxin"/>
    <property type="match status" value="2"/>
</dbReference>
<dbReference type="FunFam" id="3.40.30.10:FF:000012">
    <property type="entry name" value="Monothiol glutaredoxin"/>
    <property type="match status" value="1"/>
</dbReference>
<evidence type="ECO:0000256" key="1">
    <source>
        <dbReference type="ARBA" id="ARBA00009630"/>
    </source>
</evidence>
<evidence type="ECO:0000256" key="5">
    <source>
        <dbReference type="ARBA" id="ARBA00055846"/>
    </source>
</evidence>
<evidence type="ECO:0000256" key="2">
    <source>
        <dbReference type="ARBA" id="ARBA00022723"/>
    </source>
</evidence>
<accession>A0AAF0IV76</accession>
<evidence type="ECO:0000256" key="6">
    <source>
        <dbReference type="SAM" id="MobiDB-lite"/>
    </source>
</evidence>
<dbReference type="GO" id="GO:0005829">
    <property type="term" value="C:cytosol"/>
    <property type="evidence" value="ECO:0007669"/>
    <property type="project" value="TreeGrafter"/>
</dbReference>
<dbReference type="EMBL" id="CP119934">
    <property type="protein sequence ID" value="WFD01716.1"/>
    <property type="molecule type" value="Genomic_DNA"/>
</dbReference>
<feature type="domain" description="Thioredoxin" evidence="7">
    <location>
        <begin position="3"/>
        <end position="177"/>
    </location>
</feature>
<dbReference type="Pfam" id="PF00085">
    <property type="entry name" value="Thioredoxin"/>
    <property type="match status" value="1"/>
</dbReference>
<dbReference type="AlphaFoldDB" id="A0AAF0IV76"/>
<name>A0AAF0IV76_9BASI</name>
<dbReference type="Pfam" id="PF00462">
    <property type="entry name" value="Glutaredoxin"/>
    <property type="match status" value="1"/>
</dbReference>
<organism evidence="8 9">
    <name type="scientific">Malassezia obtusa</name>
    <dbReference type="NCBI Taxonomy" id="76774"/>
    <lineage>
        <taxon>Eukaryota</taxon>
        <taxon>Fungi</taxon>
        <taxon>Dikarya</taxon>
        <taxon>Basidiomycota</taxon>
        <taxon>Ustilaginomycotina</taxon>
        <taxon>Malasseziomycetes</taxon>
        <taxon>Malasseziales</taxon>
        <taxon>Malasseziaceae</taxon>
        <taxon>Malassezia</taxon>
    </lineage>
</organism>
<dbReference type="InterPro" id="IPR002109">
    <property type="entry name" value="Glutaredoxin"/>
</dbReference>
<dbReference type="InterPro" id="IPR036249">
    <property type="entry name" value="Thioredoxin-like_sf"/>
</dbReference>
<dbReference type="FunFam" id="3.40.30.10:FF:000092">
    <property type="entry name" value="Monothiol glutaredoxin"/>
    <property type="match status" value="1"/>
</dbReference>
<dbReference type="GO" id="GO:0015036">
    <property type="term" value="F:disulfide oxidoreductase activity"/>
    <property type="evidence" value="ECO:0007669"/>
    <property type="project" value="UniProtKB-ARBA"/>
</dbReference>
<dbReference type="GO" id="GO:0006879">
    <property type="term" value="P:intracellular iron ion homeostasis"/>
    <property type="evidence" value="ECO:0007669"/>
    <property type="project" value="TreeGrafter"/>
</dbReference>
<sequence length="252" mass="27560">MSTTTGQPANVVAIASPDMFTELMQQDLDRVTLLNFWAPWAQPCEQMNQAVLEFAPRYPHALFMNVEAEEQPDVAESFDVEAVPTVVLLRGHTLLAKISGCNVPAVSEALATHARGGARLDGLSQTSAAPQAAPSTYEAAGAPVASSDGRLHEAPADIDLGAESPQDTERRCHELMKRSKVMLFMKGHPNQPRCGFSQKTVALLREQGVEFDHYDILSDENVRQMLKKINEWPTFPQVIVNGELIGGLDILK</sequence>
<comment type="similarity">
    <text evidence="1">Belongs to the glutaredoxin family. Monothiol subfamily.</text>
</comment>
<feature type="compositionally biased region" description="Low complexity" evidence="6">
    <location>
        <begin position="124"/>
        <end position="136"/>
    </location>
</feature>
<dbReference type="CDD" id="cd02984">
    <property type="entry name" value="TRX_PICOT"/>
    <property type="match status" value="1"/>
</dbReference>
<proteinExistence type="inferred from homology"/>
<gene>
    <name evidence="8" type="primary">GRX3</name>
    <name evidence="8" type="ORF">MOBT1_000392</name>
</gene>
<keyword evidence="9" id="KW-1185">Reference proteome</keyword>
<comment type="function">
    <text evidence="5">Monothiol glutaredoxin involved in the biogenesis of iron-sulfur clusters. Binds one iron-sulfur cluster per dimer. The iron-sulfur cluster is bound between subunits, and is complexed by a bound glutathione and a cysteine residue from each subunit.</text>
</comment>
<keyword evidence="3" id="KW-0408">Iron</keyword>
<evidence type="ECO:0000259" key="7">
    <source>
        <dbReference type="PROSITE" id="PS51352"/>
    </source>
</evidence>
<evidence type="ECO:0000256" key="4">
    <source>
        <dbReference type="ARBA" id="ARBA00023014"/>
    </source>
</evidence>
<feature type="region of interest" description="Disordered" evidence="6">
    <location>
        <begin position="123"/>
        <end position="149"/>
    </location>
</feature>
<dbReference type="CDD" id="cd03028">
    <property type="entry name" value="GRX_PICOT_like"/>
    <property type="match status" value="1"/>
</dbReference>
<dbReference type="Proteomes" id="UP001214603">
    <property type="component" value="Chromosome 1"/>
</dbReference>
<dbReference type="InterPro" id="IPR033658">
    <property type="entry name" value="GRX_PICOT-like"/>
</dbReference>
<protein>
    <submittedName>
        <fullName evidence="8">Glutaredoxin</fullName>
    </submittedName>
</protein>
<dbReference type="PANTHER" id="PTHR10293:SF73">
    <property type="entry name" value="GLUTAREDOXIN-3"/>
    <property type="match status" value="1"/>
</dbReference>